<dbReference type="SUPFAM" id="SSF53067">
    <property type="entry name" value="Actin-like ATPase domain"/>
    <property type="match status" value="1"/>
</dbReference>
<dbReference type="Pfam" id="PF21546">
    <property type="entry name" value="FGGY_C_2"/>
    <property type="match status" value="1"/>
</dbReference>
<dbReference type="InterPro" id="IPR043129">
    <property type="entry name" value="ATPase_NBD"/>
</dbReference>
<name>A0A059DXJ8_9PROT</name>
<protein>
    <recommendedName>
        <fullName evidence="1">Carbohydrate kinase FGGY C-terminal domain-containing protein</fullName>
    </recommendedName>
</protein>
<proteinExistence type="predicted"/>
<dbReference type="OrthoDB" id="9786272at2"/>
<feature type="domain" description="Carbohydrate kinase FGGY C-terminal" evidence="1">
    <location>
        <begin position="247"/>
        <end position="432"/>
    </location>
</feature>
<sequence>MSAVIVLDVGKTVSKLSLWSPDGDILARETRANERVSSNGRATLDVDGISEWLIFTLKKFAPLAEVAHIIPVAHGAGLVVVKSGRHVIPPFDYEVPIPDDVRRGYAAERDPFEITGSPFLADGLNAGAQLYWAVQENDAVLDDATIMPWAQYWAWFLSGEMRSEGTSLGCHTDLWAPMERDFSPMAKRLGWAQRFAPVVFAGEPIGQLRGDLAHRTGLSPNAVIHCGLHDSNAALVAAMGFPQFAEDEMSIVSTGTWFVTMRRPEKSADLPALSDERDCLVNVDAWNRPVPSARFMGGREIERLVAPDAQRVDRRQDQARLMDAVPDVMRSGAQLMPCFAPGFGPYSKRSGHWISKPGTADARGATISLYAALMTNTCLDLVASTGPVLVEGRFAGAEVFVRGLASLRGDDQVFVSSAQNDVSFGALRLIYPDLEPQGVLERVEPLPEDLGKYASGWESRLAEAEYDTEGR</sequence>
<dbReference type="CDD" id="cd07772">
    <property type="entry name" value="ASKHA_NBD_FGGY_NaCK-like"/>
    <property type="match status" value="1"/>
</dbReference>
<gene>
    <name evidence="2" type="ORF">HY36_10040</name>
</gene>
<dbReference type="Proteomes" id="UP000024547">
    <property type="component" value="Unassembled WGS sequence"/>
</dbReference>
<dbReference type="RefSeq" id="WP_035554698.1">
    <property type="nucleotide sequence ID" value="NZ_AWFH01000061.1"/>
</dbReference>
<keyword evidence="3" id="KW-1185">Reference proteome</keyword>
<dbReference type="eggNOG" id="COG1070">
    <property type="taxonomic scope" value="Bacteria"/>
</dbReference>
<dbReference type="AlphaFoldDB" id="A0A059DXJ8"/>
<accession>A0A059DXJ8</accession>
<dbReference type="PATRIC" id="fig|1280948.3.peg.3129"/>
<dbReference type="InterPro" id="IPR049382">
    <property type="entry name" value="FGGY_C_2"/>
</dbReference>
<dbReference type="STRING" id="1280948.HY36_10040"/>
<reference evidence="2 3" key="1">
    <citation type="journal article" date="2014" name="Antonie Van Leeuwenhoek">
        <title>Hyphomonas beringensis sp. nov. and Hyphomonas chukchiensis sp. nov., isolated from surface seawater of the Bering Sea and Chukchi Sea.</title>
        <authorList>
            <person name="Li C."/>
            <person name="Lai Q."/>
            <person name="Li G."/>
            <person name="Dong C."/>
            <person name="Wang J."/>
            <person name="Liao Y."/>
            <person name="Shao Z."/>
        </authorList>
    </citation>
    <scope>NUCLEOTIDE SEQUENCE [LARGE SCALE GENOMIC DNA]</scope>
    <source>
        <strain evidence="2 3">22II1-22F38</strain>
    </source>
</reference>
<evidence type="ECO:0000313" key="3">
    <source>
        <dbReference type="Proteomes" id="UP000024547"/>
    </source>
</evidence>
<organism evidence="2 3">
    <name type="scientific">Hyphomonas atlantica</name>
    <dbReference type="NCBI Taxonomy" id="1280948"/>
    <lineage>
        <taxon>Bacteria</taxon>
        <taxon>Pseudomonadati</taxon>
        <taxon>Pseudomonadota</taxon>
        <taxon>Alphaproteobacteria</taxon>
        <taxon>Hyphomonadales</taxon>
        <taxon>Hyphomonadaceae</taxon>
        <taxon>Hyphomonas</taxon>
    </lineage>
</organism>
<dbReference type="EMBL" id="AWFH01000061">
    <property type="protein sequence ID" value="KCZ58190.1"/>
    <property type="molecule type" value="Genomic_DNA"/>
</dbReference>
<comment type="caution">
    <text evidence="2">The sequence shown here is derived from an EMBL/GenBank/DDBJ whole genome shotgun (WGS) entry which is preliminary data.</text>
</comment>
<evidence type="ECO:0000313" key="2">
    <source>
        <dbReference type="EMBL" id="KCZ58190.1"/>
    </source>
</evidence>
<dbReference type="Gene3D" id="3.30.420.40">
    <property type="match status" value="2"/>
</dbReference>
<evidence type="ECO:0000259" key="1">
    <source>
        <dbReference type="Pfam" id="PF21546"/>
    </source>
</evidence>